<dbReference type="AlphaFoldDB" id="A0AAN7X545"/>
<gene>
    <name evidence="2" type="ORF">PBY51_014636</name>
</gene>
<keyword evidence="3" id="KW-1185">Reference proteome</keyword>
<dbReference type="Proteomes" id="UP001346869">
    <property type="component" value="Unassembled WGS sequence"/>
</dbReference>
<reference evidence="2 3" key="2">
    <citation type="journal article" date="2023" name="Mol. Biol. Evol.">
        <title>Genomics of Secondarily Temperate Adaptation in the Only Non-Antarctic Icefish.</title>
        <authorList>
            <person name="Rivera-Colon A.G."/>
            <person name="Rayamajhi N."/>
            <person name="Minhas B.F."/>
            <person name="Madrigal G."/>
            <person name="Bilyk K.T."/>
            <person name="Yoon V."/>
            <person name="Hune M."/>
            <person name="Gregory S."/>
            <person name="Cheng C.H.C."/>
            <person name="Catchen J.M."/>
        </authorList>
    </citation>
    <scope>NUCLEOTIDE SEQUENCE [LARGE SCALE GENOMIC DNA]</scope>
    <source>
        <strain evidence="2">JMC-PN-2008</strain>
    </source>
</reference>
<comment type="caution">
    <text evidence="2">The sequence shown here is derived from an EMBL/GenBank/DDBJ whole genome shotgun (WGS) entry which is preliminary data.</text>
</comment>
<evidence type="ECO:0000313" key="2">
    <source>
        <dbReference type="EMBL" id="KAK5853489.1"/>
    </source>
</evidence>
<organism evidence="2 3">
    <name type="scientific">Eleginops maclovinus</name>
    <name type="common">Patagonian blennie</name>
    <name type="synonym">Eleginus maclovinus</name>
    <dbReference type="NCBI Taxonomy" id="56733"/>
    <lineage>
        <taxon>Eukaryota</taxon>
        <taxon>Metazoa</taxon>
        <taxon>Chordata</taxon>
        <taxon>Craniata</taxon>
        <taxon>Vertebrata</taxon>
        <taxon>Euteleostomi</taxon>
        <taxon>Actinopterygii</taxon>
        <taxon>Neopterygii</taxon>
        <taxon>Teleostei</taxon>
        <taxon>Neoteleostei</taxon>
        <taxon>Acanthomorphata</taxon>
        <taxon>Eupercaria</taxon>
        <taxon>Perciformes</taxon>
        <taxon>Notothenioidei</taxon>
        <taxon>Eleginopidae</taxon>
        <taxon>Eleginops</taxon>
    </lineage>
</organism>
<protein>
    <submittedName>
        <fullName evidence="2">Uncharacterized protein</fullName>
    </submittedName>
</protein>
<sequence length="105" mass="11964">MSDMHANEAMKPAKLRHLETKHPDYVKKDRAFFERKGEDYRQQQQRMVNVTSVFAKASSYLVAQRIAKVRKPHTIAEELLLPAAMDLCDGGERCGCQIAKCISVK</sequence>
<feature type="region of interest" description="Disordered" evidence="1">
    <location>
        <begin position="1"/>
        <end position="20"/>
    </location>
</feature>
<evidence type="ECO:0000256" key="1">
    <source>
        <dbReference type="SAM" id="MobiDB-lite"/>
    </source>
</evidence>
<proteinExistence type="predicted"/>
<reference evidence="2 3" key="1">
    <citation type="journal article" date="2023" name="Genes (Basel)">
        <title>Chromosome-Level Genome Assembly and Circadian Gene Repertoire of the Patagonia Blennie Eleginops maclovinus-The Closest Ancestral Proxy of Antarctic Cryonotothenioids.</title>
        <authorList>
            <person name="Cheng C.C."/>
            <person name="Rivera-Colon A.G."/>
            <person name="Minhas B.F."/>
            <person name="Wilson L."/>
            <person name="Rayamajhi N."/>
            <person name="Vargas-Chacoff L."/>
            <person name="Catchen J.M."/>
        </authorList>
    </citation>
    <scope>NUCLEOTIDE SEQUENCE [LARGE SCALE GENOMIC DNA]</scope>
    <source>
        <strain evidence="2">JMC-PN-2008</strain>
    </source>
</reference>
<evidence type="ECO:0000313" key="3">
    <source>
        <dbReference type="Proteomes" id="UP001346869"/>
    </source>
</evidence>
<name>A0AAN7X545_ELEMC</name>
<dbReference type="EMBL" id="JAUZQC010000019">
    <property type="protein sequence ID" value="KAK5853489.1"/>
    <property type="molecule type" value="Genomic_DNA"/>
</dbReference>
<accession>A0AAN7X545</accession>